<proteinExistence type="predicted"/>
<protein>
    <submittedName>
        <fullName evidence="5">Transcription regulator</fullName>
    </submittedName>
</protein>
<dbReference type="SUPFAM" id="SSF46785">
    <property type="entry name" value="Winged helix' DNA-binding domain"/>
    <property type="match status" value="1"/>
</dbReference>
<organism evidence="5 6">
    <name type="scientific">Spiroplasma culicicola AES-1</name>
    <dbReference type="NCBI Taxonomy" id="1276246"/>
    <lineage>
        <taxon>Bacteria</taxon>
        <taxon>Bacillati</taxon>
        <taxon>Mycoplasmatota</taxon>
        <taxon>Mollicutes</taxon>
        <taxon>Entomoplasmatales</taxon>
        <taxon>Spiroplasmataceae</taxon>
        <taxon>Spiroplasma</taxon>
    </lineage>
</organism>
<evidence type="ECO:0000256" key="3">
    <source>
        <dbReference type="ARBA" id="ARBA00023163"/>
    </source>
</evidence>
<dbReference type="GO" id="GO:0003677">
    <property type="term" value="F:DNA binding"/>
    <property type="evidence" value="ECO:0007669"/>
    <property type="project" value="UniProtKB-KW"/>
</dbReference>
<dbReference type="KEGG" id="scq:SCULI_v1c04480"/>
<dbReference type="InterPro" id="IPR000524">
    <property type="entry name" value="Tscrpt_reg_HTH_GntR"/>
</dbReference>
<dbReference type="InterPro" id="IPR028978">
    <property type="entry name" value="Chorismate_lyase_/UTRA_dom_sf"/>
</dbReference>
<evidence type="ECO:0000259" key="4">
    <source>
        <dbReference type="PROSITE" id="PS50949"/>
    </source>
</evidence>
<keyword evidence="3" id="KW-0804">Transcription</keyword>
<dbReference type="GO" id="GO:0003700">
    <property type="term" value="F:DNA-binding transcription factor activity"/>
    <property type="evidence" value="ECO:0007669"/>
    <property type="project" value="InterPro"/>
</dbReference>
<dbReference type="SMART" id="SM00345">
    <property type="entry name" value="HTH_GNTR"/>
    <property type="match status" value="1"/>
</dbReference>
<gene>
    <name evidence="5" type="ORF">SCULI_v1c04480</name>
</gene>
<evidence type="ECO:0000313" key="5">
    <source>
        <dbReference type="EMBL" id="AHI52789.1"/>
    </source>
</evidence>
<dbReference type="InterPro" id="IPR036388">
    <property type="entry name" value="WH-like_DNA-bd_sf"/>
</dbReference>
<dbReference type="Proteomes" id="UP000019267">
    <property type="component" value="Chromosome"/>
</dbReference>
<evidence type="ECO:0000256" key="1">
    <source>
        <dbReference type="ARBA" id="ARBA00023015"/>
    </source>
</evidence>
<sequence length="240" mass="28398">MIKESVKNEMSDQHINKTIEQYLLEIIQNEKVDLSKPLPSENFLATKFKTSRQTARIELSKLLHKGFIKAKKGSGYYINPHINWVTMTSIGKKYKHNQKEVSEIDLSILKNIIEKNNYILIDNIEDYYGYRKIFYNDINESILYINSFILKSKFKTINLDHIKNSLIDFIDFNNIELDNQINNIKLEIPNEVDKTILNYNDIQKVPVVYGIVCSKDNDIIEIFERHYRQEYFELSFSKIV</sequence>
<name>W6AGI4_9MOLU</name>
<dbReference type="PROSITE" id="PS50949">
    <property type="entry name" value="HTH_GNTR"/>
    <property type="match status" value="1"/>
</dbReference>
<dbReference type="STRING" id="1276246.SCULI_v1c04480"/>
<dbReference type="AlphaFoldDB" id="W6AGI4"/>
<keyword evidence="6" id="KW-1185">Reference proteome</keyword>
<dbReference type="eggNOG" id="ENOG50344JY">
    <property type="taxonomic scope" value="Bacteria"/>
</dbReference>
<dbReference type="SUPFAM" id="SSF64288">
    <property type="entry name" value="Chorismate lyase-like"/>
    <property type="match status" value="1"/>
</dbReference>
<reference evidence="5 6" key="1">
    <citation type="journal article" date="2014" name="Genome Biol. Evol.">
        <title>Molecular evolution of the substrate utilization strategies and putative virulence factors in mosquito-associated Spiroplasma species.</title>
        <authorList>
            <person name="Chang T.H."/>
            <person name="Lo W.S."/>
            <person name="Ku C."/>
            <person name="Chen L.L."/>
            <person name="Kuo C.H."/>
        </authorList>
    </citation>
    <scope>NUCLEOTIDE SEQUENCE [LARGE SCALE GENOMIC DNA]</scope>
    <source>
        <strain evidence="5">AES-1</strain>
    </source>
</reference>
<dbReference type="Gene3D" id="3.40.1410.10">
    <property type="entry name" value="Chorismate lyase-like"/>
    <property type="match status" value="1"/>
</dbReference>
<evidence type="ECO:0000256" key="2">
    <source>
        <dbReference type="ARBA" id="ARBA00023125"/>
    </source>
</evidence>
<keyword evidence="2" id="KW-0238">DNA-binding</keyword>
<dbReference type="EMBL" id="CP006681">
    <property type="protein sequence ID" value="AHI52789.1"/>
    <property type="molecule type" value="Genomic_DNA"/>
</dbReference>
<keyword evidence="1" id="KW-0805">Transcription regulation</keyword>
<feature type="domain" description="HTH gntR-type" evidence="4">
    <location>
        <begin position="13"/>
        <end position="81"/>
    </location>
</feature>
<dbReference type="InterPro" id="IPR036390">
    <property type="entry name" value="WH_DNA-bd_sf"/>
</dbReference>
<accession>W6AGI4</accession>
<evidence type="ECO:0000313" key="6">
    <source>
        <dbReference type="Proteomes" id="UP000019267"/>
    </source>
</evidence>
<dbReference type="Pfam" id="PF00392">
    <property type="entry name" value="GntR"/>
    <property type="match status" value="1"/>
</dbReference>
<dbReference type="Gene3D" id="1.10.10.10">
    <property type="entry name" value="Winged helix-like DNA-binding domain superfamily/Winged helix DNA-binding domain"/>
    <property type="match status" value="1"/>
</dbReference>
<dbReference type="HOGENOM" id="CLU_1160072_0_0_14"/>
<dbReference type="PATRIC" id="fig|1276246.3.peg.447"/>